<dbReference type="PROSITE" id="PS50846">
    <property type="entry name" value="HMA_2"/>
    <property type="match status" value="1"/>
</dbReference>
<dbReference type="NCBIfam" id="TIGR00003">
    <property type="entry name" value="copper ion binding protein"/>
    <property type="match status" value="1"/>
</dbReference>
<dbReference type="PANTHER" id="PTHR46594">
    <property type="entry name" value="P-TYPE CATION-TRANSPORTING ATPASE"/>
    <property type="match status" value="1"/>
</dbReference>
<dbReference type="InterPro" id="IPR017969">
    <property type="entry name" value="Heavy-metal-associated_CS"/>
</dbReference>
<dbReference type="AlphaFoldDB" id="A0A1N7K9X2"/>
<evidence type="ECO:0000256" key="3">
    <source>
        <dbReference type="ARBA" id="ARBA00022490"/>
    </source>
</evidence>
<keyword evidence="6" id="KW-0143">Chaperone</keyword>
<protein>
    <recommendedName>
        <fullName evidence="2">Copper chaperone CopZ</fullName>
    </recommendedName>
</protein>
<organism evidence="8 9">
    <name type="scientific">Salimicrobium flavidum</name>
    <dbReference type="NCBI Taxonomy" id="570947"/>
    <lineage>
        <taxon>Bacteria</taxon>
        <taxon>Bacillati</taxon>
        <taxon>Bacillota</taxon>
        <taxon>Bacilli</taxon>
        <taxon>Bacillales</taxon>
        <taxon>Bacillaceae</taxon>
        <taxon>Salimicrobium</taxon>
    </lineage>
</organism>
<dbReference type="InterPro" id="IPR049740">
    <property type="entry name" value="CopZ"/>
</dbReference>
<evidence type="ECO:0000256" key="1">
    <source>
        <dbReference type="ARBA" id="ARBA00004496"/>
    </source>
</evidence>
<name>A0A1N7K9X2_9BACI</name>
<dbReference type="GO" id="GO:0006825">
    <property type="term" value="P:copper ion transport"/>
    <property type="evidence" value="ECO:0007669"/>
    <property type="project" value="InterPro"/>
</dbReference>
<dbReference type="NCBIfam" id="NF033795">
    <property type="entry name" value="chaper_CopZ_Bs"/>
    <property type="match status" value="1"/>
</dbReference>
<feature type="domain" description="HMA" evidence="7">
    <location>
        <begin position="1"/>
        <end position="67"/>
    </location>
</feature>
<dbReference type="InterPro" id="IPR006122">
    <property type="entry name" value="HMA_Cu_ion-bd"/>
</dbReference>
<reference evidence="9" key="1">
    <citation type="submission" date="2017-01" db="EMBL/GenBank/DDBJ databases">
        <authorList>
            <person name="Varghese N."/>
            <person name="Submissions S."/>
        </authorList>
    </citation>
    <scope>NUCLEOTIDE SEQUENCE [LARGE SCALE GENOMIC DNA]</scope>
    <source>
        <strain evidence="9">DSM 23127</strain>
    </source>
</reference>
<dbReference type="InterPro" id="IPR006121">
    <property type="entry name" value="HMA_dom"/>
</dbReference>
<dbReference type="Gene3D" id="3.30.70.100">
    <property type="match status" value="1"/>
</dbReference>
<proteinExistence type="predicted"/>
<dbReference type="InterPro" id="IPR000428">
    <property type="entry name" value="Cu-bd"/>
</dbReference>
<evidence type="ECO:0000259" key="7">
    <source>
        <dbReference type="PROSITE" id="PS50846"/>
    </source>
</evidence>
<dbReference type="GO" id="GO:0005507">
    <property type="term" value="F:copper ion binding"/>
    <property type="evidence" value="ECO:0007669"/>
    <property type="project" value="InterPro"/>
</dbReference>
<dbReference type="RefSeq" id="WP_076560111.1">
    <property type="nucleotide sequence ID" value="NZ_FTOC01000009.1"/>
</dbReference>
<accession>A0A1N7K9X2</accession>
<dbReference type="Pfam" id="PF00403">
    <property type="entry name" value="HMA"/>
    <property type="match status" value="1"/>
</dbReference>
<dbReference type="FunFam" id="3.30.70.100:FF:000005">
    <property type="entry name" value="Copper-exporting P-type ATPase A"/>
    <property type="match status" value="1"/>
</dbReference>
<dbReference type="PANTHER" id="PTHR46594:SF4">
    <property type="entry name" value="P-TYPE CATION-TRANSPORTING ATPASE"/>
    <property type="match status" value="1"/>
</dbReference>
<dbReference type="InterPro" id="IPR036163">
    <property type="entry name" value="HMA_dom_sf"/>
</dbReference>
<keyword evidence="4" id="KW-0479">Metal-binding</keyword>
<dbReference type="STRING" id="570947.SAMN05421687_109139"/>
<evidence type="ECO:0000313" key="8">
    <source>
        <dbReference type="EMBL" id="SIS58332.1"/>
    </source>
</evidence>
<keyword evidence="5" id="KW-0186">Copper</keyword>
<gene>
    <name evidence="8" type="ORF">SAMN05421687_109139</name>
</gene>
<keyword evidence="3" id="KW-0963">Cytoplasm</keyword>
<dbReference type="GO" id="GO:0005737">
    <property type="term" value="C:cytoplasm"/>
    <property type="evidence" value="ECO:0007669"/>
    <property type="project" value="UniProtKB-SubCell"/>
</dbReference>
<evidence type="ECO:0000256" key="6">
    <source>
        <dbReference type="ARBA" id="ARBA00023186"/>
    </source>
</evidence>
<dbReference type="PRINTS" id="PR00944">
    <property type="entry name" value="CUEXPORT"/>
</dbReference>
<dbReference type="PROSITE" id="PS01047">
    <property type="entry name" value="HMA_1"/>
    <property type="match status" value="1"/>
</dbReference>
<dbReference type="SUPFAM" id="SSF55008">
    <property type="entry name" value="HMA, heavy metal-associated domain"/>
    <property type="match status" value="1"/>
</dbReference>
<dbReference type="Proteomes" id="UP000187608">
    <property type="component" value="Unassembled WGS sequence"/>
</dbReference>
<evidence type="ECO:0000256" key="2">
    <source>
        <dbReference type="ARBA" id="ARBA00015313"/>
    </source>
</evidence>
<sequence length="67" mass="7209">MEKTLNVQGMTCGHCESAVKGALGDLDGVKDVQVSLDSGKVDVTYEEGKVTDEQMKEAVEDQGYDVK</sequence>
<evidence type="ECO:0000313" key="9">
    <source>
        <dbReference type="Proteomes" id="UP000187608"/>
    </source>
</evidence>
<dbReference type="OrthoDB" id="9813965at2"/>
<evidence type="ECO:0000256" key="5">
    <source>
        <dbReference type="ARBA" id="ARBA00023008"/>
    </source>
</evidence>
<dbReference type="EMBL" id="FTOC01000009">
    <property type="protein sequence ID" value="SIS58332.1"/>
    <property type="molecule type" value="Genomic_DNA"/>
</dbReference>
<comment type="subcellular location">
    <subcellularLocation>
        <location evidence="1">Cytoplasm</location>
    </subcellularLocation>
</comment>
<keyword evidence="9" id="KW-1185">Reference proteome</keyword>
<evidence type="ECO:0000256" key="4">
    <source>
        <dbReference type="ARBA" id="ARBA00022723"/>
    </source>
</evidence>
<dbReference type="CDD" id="cd00371">
    <property type="entry name" value="HMA"/>
    <property type="match status" value="1"/>
</dbReference>